<name>A0A6E8VE15_ANOCL</name>
<dbReference type="VEuPathDB" id="VectorBase:ACMO_006983"/>
<reference evidence="4" key="2">
    <citation type="submission" date="2020-05" db="UniProtKB">
        <authorList>
            <consortium name="EnsemblMetazoa"/>
        </authorList>
    </citation>
    <scope>IDENTIFICATION</scope>
    <source>
        <strain evidence="4">Ngousso</strain>
    </source>
</reference>
<dbReference type="PROSITE" id="PS50004">
    <property type="entry name" value="C2"/>
    <property type="match status" value="2"/>
</dbReference>
<evidence type="ECO:0000313" key="5">
    <source>
        <dbReference type="Proteomes" id="UP001105220"/>
    </source>
</evidence>
<dbReference type="PANTHER" id="PTHR46129">
    <property type="entry name" value="SYNAPTOTAGMIN 14, ISOFORM D"/>
    <property type="match status" value="1"/>
</dbReference>
<dbReference type="CDD" id="cd08408">
    <property type="entry name" value="C2B_Synaptotagmin-14_16"/>
    <property type="match status" value="1"/>
</dbReference>
<keyword evidence="2" id="KW-0812">Transmembrane</keyword>
<dbReference type="InterPro" id="IPR043541">
    <property type="entry name" value="SYT14/14L/16"/>
</dbReference>
<dbReference type="FunFam" id="2.60.40.150:FF:000062">
    <property type="entry name" value="synaptotagmin-14 isoform X1"/>
    <property type="match status" value="1"/>
</dbReference>
<reference key="1">
    <citation type="journal article" date="2019" name="Genes (Basel)">
        <title>A High-Quality De novo Genome Assembly from a Single Mosquito Using PacBio Sequencing.</title>
        <authorList>
            <person name="Kingan S.B."/>
            <person name="Heaton H."/>
            <person name="Cudini J."/>
            <person name="Lambert C.C."/>
            <person name="Baybayan P."/>
            <person name="Galvin B.D."/>
            <person name="Durbin R."/>
            <person name="Korlach J."/>
            <person name="Lawniczak M.K.N."/>
        </authorList>
    </citation>
    <scope>NUCLEOTIDE SEQUENCE [LARGE SCALE GENOMIC DNA]</scope>
    <source>
        <strain>Mali-NIH</strain>
    </source>
</reference>
<evidence type="ECO:0000259" key="3">
    <source>
        <dbReference type="PROSITE" id="PS50004"/>
    </source>
</evidence>
<feature type="domain" description="C2" evidence="3">
    <location>
        <begin position="325"/>
        <end position="445"/>
    </location>
</feature>
<dbReference type="Gene3D" id="2.60.40.150">
    <property type="entry name" value="C2 domain"/>
    <property type="match status" value="2"/>
</dbReference>
<dbReference type="VEuPathDB" id="VectorBase:ACON2_030186"/>
<feature type="domain" description="C2" evidence="3">
    <location>
        <begin position="481"/>
        <end position="618"/>
    </location>
</feature>
<evidence type="ECO:0000313" key="4">
    <source>
        <dbReference type="EnsemblMetazoa" id="ACON000430-PA"/>
    </source>
</evidence>
<accession>A0A6E8VE15</accession>
<feature type="compositionally biased region" description="Basic and acidic residues" evidence="1">
    <location>
        <begin position="243"/>
        <end position="253"/>
    </location>
</feature>
<keyword evidence="5" id="KW-1185">Reference proteome</keyword>
<keyword evidence="2" id="KW-1133">Transmembrane helix</keyword>
<dbReference type="PANTHER" id="PTHR46129:SF2">
    <property type="entry name" value="SYNAPTOTAGMIN 14, ISOFORM D"/>
    <property type="match status" value="1"/>
</dbReference>
<dbReference type="CDD" id="cd08389">
    <property type="entry name" value="C2A_Synaptotagmin-14_16"/>
    <property type="match status" value="1"/>
</dbReference>
<dbReference type="VEuPathDB" id="VectorBase:ACON000430"/>
<keyword evidence="2" id="KW-0472">Membrane</keyword>
<dbReference type="InterPro" id="IPR035892">
    <property type="entry name" value="C2_domain_sf"/>
</dbReference>
<sequence>MVQFLEGGGSGNQLDMNGVNIADRLQAHMELTTFFGLALGFVALILVLFLYVHKIRCFGAAPPFLPFDEQLRAEKTFHRIRNRFAYDGNNSSDSEDDTLRRLKLDPCGAGYGGGVGVSGGGGSISCYHANEAVAGLDQSVVAQYHSFNKLLSGGKHAASRHKSRDPLAMAEGGKIGMPHSSNDCSSGSSNEGNLDYGGTRLSLDAHLSNDRLAAGAAPARLDGRLTGSAELKLRGEPPLLPELTKESDLERDPVPGYRKKTTKGATNGSRGEGLVVAAASTAGSPLYDTSDLKSLKSDAGGAVVPGPAGYDQPAGSGAHPPATGSNGTLEISLLYDAPMRKMTVHVLQARGIASRGDKGQLTHTQVRLLMLPAKRQKHKTKIRSGECPQFMESFLLHRVNPEEVNSMGLRIRVYGCERMRRERLIGETIVSFANIDLELETNLWLPLESRSSSMDTASTSDLLSIARSDSAGSTTSMQHGGVPELLLGLGYNGITGRLTVEIVKGSHFRNHTLPKVPDTYVKLCLVSSMGQEIARAKTSTRRGQSNPLFKETFIFQVAMFQLNDVTLIVSVYAKRNMKRNEMVGWFSMGLNSSGPEEMIHWNEMRESSSRSELITRWHVLVDS</sequence>
<feature type="region of interest" description="Disordered" evidence="1">
    <location>
        <begin position="299"/>
        <end position="324"/>
    </location>
</feature>
<feature type="region of interest" description="Disordered" evidence="1">
    <location>
        <begin position="155"/>
        <end position="191"/>
    </location>
</feature>
<dbReference type="FunFam" id="2.60.40.150:FF:000231">
    <property type="entry name" value="Predicted protein"/>
    <property type="match status" value="1"/>
</dbReference>
<dbReference type="EnsemblMetazoa" id="ACON000430-RA">
    <property type="protein sequence ID" value="ACON000430-PA"/>
    <property type="gene ID" value="ACON000430"/>
</dbReference>
<feature type="transmembrane region" description="Helical" evidence="2">
    <location>
        <begin position="34"/>
        <end position="52"/>
    </location>
</feature>
<dbReference type="Pfam" id="PF00168">
    <property type="entry name" value="C2"/>
    <property type="match status" value="2"/>
</dbReference>
<dbReference type="SUPFAM" id="SSF49562">
    <property type="entry name" value="C2 domain (Calcium/lipid-binding domain, CaLB)"/>
    <property type="match status" value="2"/>
</dbReference>
<evidence type="ECO:0000256" key="1">
    <source>
        <dbReference type="SAM" id="MobiDB-lite"/>
    </source>
</evidence>
<dbReference type="SMART" id="SM00239">
    <property type="entry name" value="C2"/>
    <property type="match status" value="2"/>
</dbReference>
<feature type="region of interest" description="Disordered" evidence="1">
    <location>
        <begin position="228"/>
        <end position="270"/>
    </location>
</feature>
<organism evidence="4 5">
    <name type="scientific">Anopheles coluzzii</name>
    <name type="common">African malaria mosquito</name>
    <dbReference type="NCBI Taxonomy" id="1518534"/>
    <lineage>
        <taxon>Eukaryota</taxon>
        <taxon>Metazoa</taxon>
        <taxon>Ecdysozoa</taxon>
        <taxon>Arthropoda</taxon>
        <taxon>Hexapoda</taxon>
        <taxon>Insecta</taxon>
        <taxon>Pterygota</taxon>
        <taxon>Neoptera</taxon>
        <taxon>Endopterygota</taxon>
        <taxon>Diptera</taxon>
        <taxon>Nematocera</taxon>
        <taxon>Culicoidea</taxon>
        <taxon>Culicidae</taxon>
        <taxon>Anophelinae</taxon>
        <taxon>Anopheles</taxon>
    </lineage>
</organism>
<dbReference type="InterPro" id="IPR000008">
    <property type="entry name" value="C2_dom"/>
</dbReference>
<feature type="compositionally biased region" description="Low complexity" evidence="1">
    <location>
        <begin position="180"/>
        <end position="191"/>
    </location>
</feature>
<feature type="compositionally biased region" description="Low complexity" evidence="1">
    <location>
        <begin position="299"/>
        <end position="309"/>
    </location>
</feature>
<dbReference type="Proteomes" id="UP001105220">
    <property type="component" value="Unplaced"/>
</dbReference>
<evidence type="ECO:0000256" key="2">
    <source>
        <dbReference type="SAM" id="Phobius"/>
    </source>
</evidence>
<protein>
    <recommendedName>
        <fullName evidence="3">C2 domain-containing protein</fullName>
    </recommendedName>
</protein>
<dbReference type="GO" id="GO:0005543">
    <property type="term" value="F:phospholipid binding"/>
    <property type="evidence" value="ECO:0007669"/>
    <property type="project" value="TreeGrafter"/>
</dbReference>
<dbReference type="AlphaFoldDB" id="A0A6E8VE15"/>
<proteinExistence type="predicted"/>